<evidence type="ECO:0000313" key="1">
    <source>
        <dbReference type="EMBL" id="SON51572.1"/>
    </source>
</evidence>
<evidence type="ECO:0000313" key="2">
    <source>
        <dbReference type="Proteomes" id="UP000235828"/>
    </source>
</evidence>
<gene>
    <name evidence="1" type="ORF">VTAP4600_A3625</name>
</gene>
<protein>
    <recommendedName>
        <fullName evidence="3">HEPN domain-containing protein</fullName>
    </recommendedName>
</protein>
<dbReference type="OrthoDB" id="7061935at2"/>
<dbReference type="AlphaFoldDB" id="A0A2N8ZI34"/>
<dbReference type="EMBL" id="LT960611">
    <property type="protein sequence ID" value="SON51572.1"/>
    <property type="molecule type" value="Genomic_DNA"/>
</dbReference>
<dbReference type="KEGG" id="vta:A3625"/>
<reference evidence="1 2" key="1">
    <citation type="submission" date="2017-10" db="EMBL/GenBank/DDBJ databases">
        <authorList>
            <person name="Banno H."/>
            <person name="Chua N.-H."/>
        </authorList>
    </citation>
    <scope>NUCLEOTIDE SEQUENCE [LARGE SCALE GENOMIC DNA]</scope>
    <source>
        <strain evidence="1">Vibrio tapetis CECT4600</strain>
    </source>
</reference>
<proteinExistence type="predicted"/>
<organism evidence="1 2">
    <name type="scientific">Vibrio tapetis subsp. tapetis</name>
    <dbReference type="NCBI Taxonomy" id="1671868"/>
    <lineage>
        <taxon>Bacteria</taxon>
        <taxon>Pseudomonadati</taxon>
        <taxon>Pseudomonadota</taxon>
        <taxon>Gammaproteobacteria</taxon>
        <taxon>Vibrionales</taxon>
        <taxon>Vibrionaceae</taxon>
        <taxon>Vibrio</taxon>
    </lineage>
</organism>
<name>A0A2N8ZI34_9VIBR</name>
<sequence>MKYPEYLLAAKRHSETCKVLQERIEACLSADQEQSLQFQNLVLSLYYLSGYIVECSLKYKILDLLGFDININVDKSGCNGSGIIKYNEIATHKFDDLQNRLSSLISDLTYESNNSQIEQLLINWDPSIRYKDIDLPYSDVKDFYLHTRSFLRNM</sequence>
<dbReference type="RefSeq" id="WP_102523814.1">
    <property type="nucleotide sequence ID" value="NZ_LT960611.1"/>
</dbReference>
<dbReference type="Proteomes" id="UP000235828">
    <property type="component" value="Chromosome A"/>
</dbReference>
<accession>A0A2N8ZI34</accession>
<keyword evidence="2" id="KW-1185">Reference proteome</keyword>
<evidence type="ECO:0008006" key="3">
    <source>
        <dbReference type="Google" id="ProtNLM"/>
    </source>
</evidence>